<keyword evidence="5" id="KW-0812">Transmembrane</keyword>
<feature type="transmembrane region" description="Helical" evidence="5">
    <location>
        <begin position="467"/>
        <end position="488"/>
    </location>
</feature>
<dbReference type="SMART" id="SM01420">
    <property type="entry name" value="TRP_2"/>
    <property type="match status" value="1"/>
</dbReference>
<evidence type="ECO:0000256" key="4">
    <source>
        <dbReference type="ARBA" id="ARBA00023303"/>
    </source>
</evidence>
<dbReference type="InterPro" id="IPR036770">
    <property type="entry name" value="Ankyrin_rpt-contain_sf"/>
</dbReference>
<dbReference type="GO" id="GO:0070679">
    <property type="term" value="F:inositol 1,4,5 trisphosphate binding"/>
    <property type="evidence" value="ECO:0007669"/>
    <property type="project" value="TreeGrafter"/>
</dbReference>
<dbReference type="GO" id="GO:0015279">
    <property type="term" value="F:store-operated calcium channel activity"/>
    <property type="evidence" value="ECO:0007669"/>
    <property type="project" value="TreeGrafter"/>
</dbReference>
<feature type="transmembrane region" description="Helical" evidence="5">
    <location>
        <begin position="401"/>
        <end position="420"/>
    </location>
</feature>
<dbReference type="PANTHER" id="PTHR10117:SF50">
    <property type="entry name" value="ANK_REP_REGION DOMAIN-CONTAINING PROTEIN"/>
    <property type="match status" value="1"/>
</dbReference>
<feature type="transmembrane region" description="Helical" evidence="5">
    <location>
        <begin position="508"/>
        <end position="528"/>
    </location>
</feature>
<keyword evidence="5" id="KW-1133">Transmembrane helix</keyword>
<dbReference type="GO" id="GO:0051480">
    <property type="term" value="P:regulation of cytosolic calcium ion concentration"/>
    <property type="evidence" value="ECO:0007669"/>
    <property type="project" value="TreeGrafter"/>
</dbReference>
<evidence type="ECO:0000256" key="1">
    <source>
        <dbReference type="ARBA" id="ARBA00022448"/>
    </source>
</evidence>
<feature type="transmembrane region" description="Helical" evidence="5">
    <location>
        <begin position="589"/>
        <end position="612"/>
    </location>
</feature>
<feature type="transmembrane region" description="Helical" evidence="5">
    <location>
        <begin position="548"/>
        <end position="569"/>
    </location>
</feature>
<sequence length="851" mass="98136">MAPSNSSNVRMYCSTYFSEHIGDRENNTTLIEGLPVYILDCLDRIDHGVVSWLGAGADHSHVQQSADRSVKAVISMIAARPILIRSKKAANYKIPDFQERDDGYDGHLEWTLSDHNLVLMAKFRNAVFAKDFEKVKSMVESLYSSFQNDSQVDHLCALICDRSSVEPLKEALLTAICIGSRPLVEFILALFHEYPGEERSGCINSTSFMPHMTPLMMACICNNFAIVECLLMRNHSIDLPHCADCVCEMCYSTTRTVGNTIQPLDTYRAISSEAFLWLATADPLLAAIQLSGDLIKCQSVLTQHKDIFEKLNESVQNFAASLVEECWNMEEVDVLLRQPDGATLSDSHIPYPRARLALDGHMKKFSAHMNVQVAMQNKWYGGWRDFGTSVKRDAGRLLKHSLLMPIFAFLHAISAGRLVKTFNYPIARYISFTTSYLSFLGALLTARMLNIYSSDGPSDRTLLSNKVLFYTQAYMMLYVLGLILWEFLEFSRRGMERYFEMWWRWFDMIMLVLFTCAVMCWASTYTVVASDGLAMIHRKHWIEYDVYLIYDIFYAGGCIMALWRIFYFVQLQRFIGSTVISIGRCVSQIYYYLLIMAVVLMCFSIGVNTILFPYTQNQFIKPDNGVLTPNSDQFFDWYISMRTLYWAFYGYLHPNDYNPVVGHAGPDGSQTHHRVTRNAAEWMCAIYYIVTIVTLLNLMISLLVKTATNVLENEDCEWKYTRLHIYYEYCEHSAAVPPPFNLIFILSSMVYRLISKDYIMIFPDLFVQKQWVTNTDVSLENRYAYRDLIMRLFQRYRASKEVHFKSMQRYELDKEKKRPLLKLAFMNAPHNSNTAGELVHRKSQFAKQAEN</sequence>
<evidence type="ECO:0000313" key="8">
    <source>
        <dbReference type="WBParaSite" id="L893_g18283.t1"/>
    </source>
</evidence>
<evidence type="ECO:0000256" key="5">
    <source>
        <dbReference type="SAM" id="Phobius"/>
    </source>
</evidence>
<dbReference type="Pfam" id="PF08344">
    <property type="entry name" value="TRP_2"/>
    <property type="match status" value="1"/>
</dbReference>
<evidence type="ECO:0000256" key="2">
    <source>
        <dbReference type="ARBA" id="ARBA00022737"/>
    </source>
</evidence>
<keyword evidence="7" id="KW-1185">Reference proteome</keyword>
<organism evidence="7 8">
    <name type="scientific">Steinernema glaseri</name>
    <dbReference type="NCBI Taxonomy" id="37863"/>
    <lineage>
        <taxon>Eukaryota</taxon>
        <taxon>Metazoa</taxon>
        <taxon>Ecdysozoa</taxon>
        <taxon>Nematoda</taxon>
        <taxon>Chromadorea</taxon>
        <taxon>Rhabditida</taxon>
        <taxon>Tylenchina</taxon>
        <taxon>Panagrolaimomorpha</taxon>
        <taxon>Strongyloidoidea</taxon>
        <taxon>Steinernematidae</taxon>
        <taxon>Steinernema</taxon>
    </lineage>
</organism>
<dbReference type="SUPFAM" id="SSF48403">
    <property type="entry name" value="Ankyrin repeat"/>
    <property type="match status" value="1"/>
</dbReference>
<reference evidence="8" key="1">
    <citation type="submission" date="2016-11" db="UniProtKB">
        <authorList>
            <consortium name="WormBaseParasite"/>
        </authorList>
    </citation>
    <scope>IDENTIFICATION</scope>
</reference>
<dbReference type="PRINTS" id="PR01097">
    <property type="entry name" value="TRNSRECEPTRP"/>
</dbReference>
<dbReference type="GO" id="GO:0034703">
    <property type="term" value="C:cation channel complex"/>
    <property type="evidence" value="ECO:0007669"/>
    <property type="project" value="TreeGrafter"/>
</dbReference>
<dbReference type="AlphaFoldDB" id="A0A1I7YP55"/>
<keyword evidence="1" id="KW-0813">Transport</keyword>
<dbReference type="InterPro" id="IPR013555">
    <property type="entry name" value="TRP_dom"/>
</dbReference>
<evidence type="ECO:0000259" key="6">
    <source>
        <dbReference type="SMART" id="SM01420"/>
    </source>
</evidence>
<dbReference type="InterPro" id="IPR002153">
    <property type="entry name" value="TRPC_channel"/>
</dbReference>
<dbReference type="WBParaSite" id="L893_g18283.t1">
    <property type="protein sequence ID" value="L893_g18283.t1"/>
    <property type="gene ID" value="L893_g18283"/>
</dbReference>
<feature type="domain" description="Transient receptor ion channel" evidence="6">
    <location>
        <begin position="245"/>
        <end position="305"/>
    </location>
</feature>
<name>A0A1I7YP55_9BILA</name>
<proteinExistence type="predicted"/>
<feature type="transmembrane region" description="Helical" evidence="5">
    <location>
        <begin position="684"/>
        <end position="704"/>
    </location>
</feature>
<protein>
    <submittedName>
        <fullName evidence="8">ANK_REP_REGION domain-containing protein</fullName>
    </submittedName>
</protein>
<feature type="transmembrane region" description="Helical" evidence="5">
    <location>
        <begin position="426"/>
        <end position="446"/>
    </location>
</feature>
<dbReference type="GO" id="GO:0007338">
    <property type="term" value="P:single fertilization"/>
    <property type="evidence" value="ECO:0007669"/>
    <property type="project" value="TreeGrafter"/>
</dbReference>
<keyword evidence="2" id="KW-0677">Repeat</keyword>
<dbReference type="GO" id="GO:0005886">
    <property type="term" value="C:plasma membrane"/>
    <property type="evidence" value="ECO:0007669"/>
    <property type="project" value="TreeGrafter"/>
</dbReference>
<accession>A0A1I7YP55</accession>
<keyword evidence="3" id="KW-0406">Ion transport</keyword>
<dbReference type="Proteomes" id="UP000095287">
    <property type="component" value="Unplaced"/>
</dbReference>
<evidence type="ECO:0000256" key="3">
    <source>
        <dbReference type="ARBA" id="ARBA00023065"/>
    </source>
</evidence>
<keyword evidence="5" id="KW-0472">Membrane</keyword>
<evidence type="ECO:0000313" key="7">
    <source>
        <dbReference type="Proteomes" id="UP000095287"/>
    </source>
</evidence>
<dbReference type="PANTHER" id="PTHR10117">
    <property type="entry name" value="TRANSIENT RECEPTOR POTENTIAL CHANNEL"/>
    <property type="match status" value="1"/>
</dbReference>
<keyword evidence="4" id="KW-0407">Ion channel</keyword>